<keyword evidence="2" id="KW-0576">Peroxisome</keyword>
<dbReference type="EMBL" id="CAXKWB010002342">
    <property type="protein sequence ID" value="CAL4066656.1"/>
    <property type="molecule type" value="Genomic_DNA"/>
</dbReference>
<keyword evidence="6" id="KW-1185">Reference proteome</keyword>
<dbReference type="InterPro" id="IPR008733">
    <property type="entry name" value="PEX11"/>
</dbReference>
<protein>
    <recommendedName>
        <fullName evidence="7">Peroxisomal membrane protein 11C</fullName>
    </recommendedName>
</protein>
<dbReference type="Pfam" id="PF05648">
    <property type="entry name" value="PEX11"/>
    <property type="match status" value="1"/>
</dbReference>
<comment type="subcellular location">
    <subcellularLocation>
        <location evidence="3">Peroxisome membrane</location>
    </subcellularLocation>
</comment>
<reference evidence="4 6" key="1">
    <citation type="submission" date="2024-05" db="EMBL/GenBank/DDBJ databases">
        <authorList>
            <person name="Wallberg A."/>
        </authorList>
    </citation>
    <scope>NUCLEOTIDE SEQUENCE [LARGE SCALE GENOMIC DNA]</scope>
</reference>
<dbReference type="AlphaFoldDB" id="A0AAV2PYV8"/>
<sequence>MKLAEVIRIMESFRGREKTMRTLQYAALLITRVTNESCSDKLKIISSQLGTGRLITRLFDDLSMAGYSLHYGTGPKQEDLLARILQVFENGLYMLYFPVEHIAWARQNEVLPGSEMPFWGVCLLIWGLSLGVSITKSLRQIYVLETKTKGSSHEEHNKKWMSHVLNIVMQSADLLNCLNWLGKSPFGIQMKPWHTGLLGLISSLIGFQKILTMNK</sequence>
<dbReference type="Proteomes" id="UP001497623">
    <property type="component" value="Unassembled WGS sequence"/>
</dbReference>
<dbReference type="InterPro" id="IPR026510">
    <property type="entry name" value="PEX11C_met"/>
</dbReference>
<organism evidence="4 6">
    <name type="scientific">Meganyctiphanes norvegica</name>
    <name type="common">Northern krill</name>
    <name type="synonym">Thysanopoda norvegica</name>
    <dbReference type="NCBI Taxonomy" id="48144"/>
    <lineage>
        <taxon>Eukaryota</taxon>
        <taxon>Metazoa</taxon>
        <taxon>Ecdysozoa</taxon>
        <taxon>Arthropoda</taxon>
        <taxon>Crustacea</taxon>
        <taxon>Multicrustacea</taxon>
        <taxon>Malacostraca</taxon>
        <taxon>Eumalacostraca</taxon>
        <taxon>Eucarida</taxon>
        <taxon>Euphausiacea</taxon>
        <taxon>Euphausiidae</taxon>
        <taxon>Meganyctiphanes</taxon>
    </lineage>
</organism>
<evidence type="ECO:0000313" key="6">
    <source>
        <dbReference type="Proteomes" id="UP001497623"/>
    </source>
</evidence>
<evidence type="ECO:0008006" key="7">
    <source>
        <dbReference type="Google" id="ProtNLM"/>
    </source>
</evidence>
<evidence type="ECO:0000256" key="2">
    <source>
        <dbReference type="ARBA" id="ARBA00023140"/>
    </source>
</evidence>
<gene>
    <name evidence="4" type="ORF">MNOR_LOCUS5903</name>
    <name evidence="5" type="ORF">MNOR_LOCUS5906</name>
</gene>
<evidence type="ECO:0000313" key="4">
    <source>
        <dbReference type="EMBL" id="CAL4066656.1"/>
    </source>
</evidence>
<comment type="caution">
    <text evidence="4">The sequence shown here is derived from an EMBL/GenBank/DDBJ whole genome shotgun (WGS) entry which is preliminary data.</text>
</comment>
<evidence type="ECO:0000313" key="5">
    <source>
        <dbReference type="EMBL" id="CAL4066659.1"/>
    </source>
</evidence>
<dbReference type="GO" id="GO:0016559">
    <property type="term" value="P:peroxisome fission"/>
    <property type="evidence" value="ECO:0007669"/>
    <property type="project" value="InterPro"/>
</dbReference>
<proteinExistence type="predicted"/>
<dbReference type="EMBL" id="CAXKWB010002342">
    <property type="protein sequence ID" value="CAL4066659.1"/>
    <property type="molecule type" value="Genomic_DNA"/>
</dbReference>
<dbReference type="PANTHER" id="PTHR20990">
    <property type="entry name" value="PEROXISOMAL BIOGENESIS FACTOR 11"/>
    <property type="match status" value="1"/>
</dbReference>
<keyword evidence="1" id="KW-0472">Membrane</keyword>
<dbReference type="GO" id="GO:0005778">
    <property type="term" value="C:peroxisomal membrane"/>
    <property type="evidence" value="ECO:0007669"/>
    <property type="project" value="UniProtKB-SubCell"/>
</dbReference>
<name>A0AAV2PYV8_MEGNR</name>
<dbReference type="PANTHER" id="PTHR20990:SF1">
    <property type="entry name" value="PEROXISOMAL MEMBRANE PROTEIN 11C"/>
    <property type="match status" value="1"/>
</dbReference>
<evidence type="ECO:0000256" key="1">
    <source>
        <dbReference type="ARBA" id="ARBA00023136"/>
    </source>
</evidence>
<evidence type="ECO:0000256" key="3">
    <source>
        <dbReference type="ARBA" id="ARBA00046271"/>
    </source>
</evidence>
<accession>A0AAV2PYV8</accession>